<comment type="caution">
    <text evidence="2">The sequence shown here is derived from an EMBL/GenBank/DDBJ whole genome shotgun (WGS) entry which is preliminary data.</text>
</comment>
<reference evidence="2 3" key="1">
    <citation type="submission" date="2019-09" db="EMBL/GenBank/DDBJ databases">
        <title>Goodfellowia gen. nov., a new genus of the Pseudonocardineae related to Actinoalloteichus, containing Goodfellowia coeruleoviolacea gen. nov., comb. nov. gen. nov., comb. nov.</title>
        <authorList>
            <person name="Labeda D."/>
        </authorList>
    </citation>
    <scope>NUCLEOTIDE SEQUENCE [LARGE SCALE GENOMIC DNA]</scope>
    <source>
        <strain evidence="2 3">AN110305</strain>
    </source>
</reference>
<proteinExistence type="predicted"/>
<dbReference type="OrthoDB" id="1456570at2"/>
<dbReference type="AlphaFoldDB" id="A0A5B2WTM0"/>
<accession>A0A5B2WTM0</accession>
<sequence>MSRQELRDAYPFGGGPYPCPCCHLPTLDARGLNEICRECGWEDDGQDDPHADEVWSGPNGAESLTDARNRYSEYVASLPTDDQASIAEGRAEAWWSEVKRQFGDEVPE</sequence>
<gene>
    <name evidence="2" type="ORF">F0L68_30825</name>
</gene>
<dbReference type="InterPro" id="IPR025983">
    <property type="entry name" value="Cys_rich_CPCC"/>
</dbReference>
<dbReference type="Pfam" id="PF14206">
    <property type="entry name" value="Cys_rich_CPCC"/>
    <property type="match status" value="1"/>
</dbReference>
<name>A0A5B2WTM0_9PSEU</name>
<dbReference type="RefSeq" id="WP_149853390.1">
    <property type="nucleotide sequence ID" value="NZ_VUOB01000062.1"/>
</dbReference>
<dbReference type="EMBL" id="VUOB01000062">
    <property type="protein sequence ID" value="KAA2254338.1"/>
    <property type="molecule type" value="Genomic_DNA"/>
</dbReference>
<organism evidence="2 3">
    <name type="scientific">Solihabitans fulvus</name>
    <dbReference type="NCBI Taxonomy" id="1892852"/>
    <lineage>
        <taxon>Bacteria</taxon>
        <taxon>Bacillati</taxon>
        <taxon>Actinomycetota</taxon>
        <taxon>Actinomycetes</taxon>
        <taxon>Pseudonocardiales</taxon>
        <taxon>Pseudonocardiaceae</taxon>
        <taxon>Solihabitans</taxon>
    </lineage>
</organism>
<reference evidence="2 3" key="2">
    <citation type="submission" date="2019-09" db="EMBL/GenBank/DDBJ databases">
        <authorList>
            <person name="Jin C."/>
        </authorList>
    </citation>
    <scope>NUCLEOTIDE SEQUENCE [LARGE SCALE GENOMIC DNA]</scope>
    <source>
        <strain evidence="2 3">AN110305</strain>
    </source>
</reference>
<keyword evidence="3" id="KW-1185">Reference proteome</keyword>
<evidence type="ECO:0000313" key="2">
    <source>
        <dbReference type="EMBL" id="KAA2254338.1"/>
    </source>
</evidence>
<evidence type="ECO:0000313" key="3">
    <source>
        <dbReference type="Proteomes" id="UP000323454"/>
    </source>
</evidence>
<evidence type="ECO:0000259" key="1">
    <source>
        <dbReference type="Pfam" id="PF14206"/>
    </source>
</evidence>
<feature type="domain" description="Cysteine-rich CPCC" evidence="1">
    <location>
        <begin position="17"/>
        <end position="78"/>
    </location>
</feature>
<protein>
    <recommendedName>
        <fullName evidence="1">Cysteine-rich CPCC domain-containing protein</fullName>
    </recommendedName>
</protein>
<dbReference type="Proteomes" id="UP000323454">
    <property type="component" value="Unassembled WGS sequence"/>
</dbReference>